<dbReference type="SUPFAM" id="SSF49785">
    <property type="entry name" value="Galactose-binding domain-like"/>
    <property type="match status" value="1"/>
</dbReference>
<dbReference type="GO" id="GO:0004565">
    <property type="term" value="F:beta-galactosidase activity"/>
    <property type="evidence" value="ECO:0007669"/>
    <property type="project" value="UniProtKB-EC"/>
</dbReference>
<dbReference type="PANTHER" id="PTHR46323">
    <property type="entry name" value="BETA-GALACTOSIDASE"/>
    <property type="match status" value="1"/>
</dbReference>
<keyword evidence="5" id="KW-0326">Glycosidase</keyword>
<organism evidence="7">
    <name type="scientific">uncultured Xylanimonas sp</name>
    <dbReference type="NCBI Taxonomy" id="876087"/>
    <lineage>
        <taxon>Bacteria</taxon>
        <taxon>Bacillati</taxon>
        <taxon>Actinomycetota</taxon>
        <taxon>Actinomycetes</taxon>
        <taxon>Micrococcales</taxon>
        <taxon>Promicromonosporaceae</taxon>
        <taxon>Xylanimonas</taxon>
        <taxon>environmental samples</taxon>
    </lineage>
</organism>
<keyword evidence="4" id="KW-0378">Hydrolase</keyword>
<evidence type="ECO:0000259" key="6">
    <source>
        <dbReference type="Pfam" id="PF02837"/>
    </source>
</evidence>
<feature type="domain" description="Glycosyl hydrolases family 2 sugar binding" evidence="6">
    <location>
        <begin position="2"/>
        <end position="75"/>
    </location>
</feature>
<comment type="catalytic activity">
    <reaction evidence="1">
        <text>Hydrolysis of terminal non-reducing beta-D-galactose residues in beta-D-galactosides.</text>
        <dbReference type="EC" id="3.2.1.23"/>
    </reaction>
</comment>
<evidence type="ECO:0000313" key="7">
    <source>
        <dbReference type="EMBL" id="AIA85876.1"/>
    </source>
</evidence>
<dbReference type="PANTHER" id="PTHR46323:SF2">
    <property type="entry name" value="BETA-GALACTOSIDASE"/>
    <property type="match status" value="1"/>
</dbReference>
<dbReference type="InterPro" id="IPR050347">
    <property type="entry name" value="Bact_Beta-galactosidase"/>
</dbReference>
<sequence length="112" mass="11692">MGSYVTHFEFDQPLADGERLAVKFHGAESAIAVWLNGVYIGYAADSFTPSEFDLTDALRPGSNKLAAQVFKWNAGLLAGGSGLLPVLRHLPGCTAAAPPRRARGGPARPGGA</sequence>
<comment type="similarity">
    <text evidence="2">Belongs to the glycosyl hydrolase 2 family.</text>
</comment>
<dbReference type="GO" id="GO:0005990">
    <property type="term" value="P:lactose catabolic process"/>
    <property type="evidence" value="ECO:0007669"/>
    <property type="project" value="TreeGrafter"/>
</dbReference>
<evidence type="ECO:0000256" key="5">
    <source>
        <dbReference type="ARBA" id="ARBA00023295"/>
    </source>
</evidence>
<proteinExistence type="inferred from homology"/>
<dbReference type="InterPro" id="IPR008979">
    <property type="entry name" value="Galactose-bd-like_sf"/>
</dbReference>
<evidence type="ECO:0000256" key="4">
    <source>
        <dbReference type="ARBA" id="ARBA00022801"/>
    </source>
</evidence>
<dbReference type="InterPro" id="IPR006104">
    <property type="entry name" value="Glyco_hydro_2_N"/>
</dbReference>
<accession>A0A060BZI7</accession>
<protein>
    <recommendedName>
        <fullName evidence="3">beta-galactosidase</fullName>
        <ecNumber evidence="3">3.2.1.23</ecNumber>
    </recommendedName>
</protein>
<name>A0A060BZI7_9MICO</name>
<dbReference type="AlphaFoldDB" id="A0A060BZI7"/>
<dbReference type="EMBL" id="KF118614">
    <property type="protein sequence ID" value="AIA85876.1"/>
    <property type="molecule type" value="Genomic_DNA"/>
</dbReference>
<evidence type="ECO:0000256" key="2">
    <source>
        <dbReference type="ARBA" id="ARBA00007401"/>
    </source>
</evidence>
<dbReference type="EC" id="3.2.1.23" evidence="3"/>
<evidence type="ECO:0000256" key="3">
    <source>
        <dbReference type="ARBA" id="ARBA00012756"/>
    </source>
</evidence>
<evidence type="ECO:0000256" key="1">
    <source>
        <dbReference type="ARBA" id="ARBA00001412"/>
    </source>
</evidence>
<dbReference type="Pfam" id="PF02837">
    <property type="entry name" value="Glyco_hydro_2_N"/>
    <property type="match status" value="1"/>
</dbReference>
<dbReference type="GO" id="GO:0009341">
    <property type="term" value="C:beta-galactosidase complex"/>
    <property type="evidence" value="ECO:0007669"/>
    <property type="project" value="TreeGrafter"/>
</dbReference>
<dbReference type="Gene3D" id="2.60.120.260">
    <property type="entry name" value="Galactose-binding domain-like"/>
    <property type="match status" value="1"/>
</dbReference>
<reference evidence="7" key="1">
    <citation type="journal article" date="2013" name="Environ. Microbiol.">
        <title>Seasonally variable intestinal metagenomes of the red palm weevil (Rhynchophorus ferrugineus).</title>
        <authorList>
            <person name="Jia S."/>
            <person name="Zhang X."/>
            <person name="Zhang G."/>
            <person name="Yin A."/>
            <person name="Zhang S."/>
            <person name="Li F."/>
            <person name="Wang L."/>
            <person name="Zhao D."/>
            <person name="Yun Q."/>
            <person name="Tala"/>
            <person name="Wang J."/>
            <person name="Sun G."/>
            <person name="Baabdullah M."/>
            <person name="Yu X."/>
            <person name="Hu S."/>
            <person name="Al-Mssallem I.S."/>
            <person name="Yu J."/>
        </authorList>
    </citation>
    <scope>NUCLEOTIDE SEQUENCE</scope>
</reference>